<gene>
    <name evidence="1" type="ORF">EIKCOROL_00723</name>
</gene>
<accession>C0DTP4</accession>
<organism evidence="1 2">
    <name type="scientific">Eikenella corrodens ATCC 23834</name>
    <dbReference type="NCBI Taxonomy" id="546274"/>
    <lineage>
        <taxon>Bacteria</taxon>
        <taxon>Pseudomonadati</taxon>
        <taxon>Pseudomonadota</taxon>
        <taxon>Betaproteobacteria</taxon>
        <taxon>Neisseriales</taxon>
        <taxon>Neisseriaceae</taxon>
        <taxon>Eikenella</taxon>
    </lineage>
</organism>
<evidence type="ECO:0000313" key="2">
    <source>
        <dbReference type="Proteomes" id="UP000005837"/>
    </source>
</evidence>
<comment type="caution">
    <text evidence="1">The sequence shown here is derived from an EMBL/GenBank/DDBJ whole genome shotgun (WGS) entry which is preliminary data.</text>
</comment>
<name>C0DTP4_EIKCO</name>
<proteinExistence type="predicted"/>
<dbReference type="AlphaFoldDB" id="C0DTP4"/>
<sequence>MLEFLAVMFSDSLGCDAGYLKNESTKCCPFNIPTDLTPLQLTLSGSLYARHPHALPQPARV</sequence>
<dbReference type="Proteomes" id="UP000005837">
    <property type="component" value="Unassembled WGS sequence"/>
</dbReference>
<dbReference type="EMBL" id="ACEA01000016">
    <property type="protein sequence ID" value="EEG24540.1"/>
    <property type="molecule type" value="Genomic_DNA"/>
</dbReference>
<protein>
    <submittedName>
        <fullName evidence="1">Uncharacterized protein</fullName>
    </submittedName>
</protein>
<reference evidence="1 2" key="1">
    <citation type="submission" date="2009-01" db="EMBL/GenBank/DDBJ databases">
        <authorList>
            <person name="Fulton L."/>
            <person name="Clifton S."/>
            <person name="Chinwalla A.T."/>
            <person name="Mitreva M."/>
            <person name="Sodergren E."/>
            <person name="Weinstock G."/>
            <person name="Clifton S."/>
            <person name="Dooling D.J."/>
            <person name="Fulton B."/>
            <person name="Minx P."/>
            <person name="Pepin K.H."/>
            <person name="Johnson M."/>
            <person name="Bhonagiri V."/>
            <person name="Nash W.E."/>
            <person name="Mardis E.R."/>
            <person name="Wilson R.K."/>
        </authorList>
    </citation>
    <scope>NUCLEOTIDE SEQUENCE [LARGE SCALE GENOMIC DNA]</scope>
    <source>
        <strain evidence="1 2">ATCC 23834</strain>
    </source>
</reference>
<dbReference type="HOGENOM" id="CLU_2915148_0_0_4"/>
<evidence type="ECO:0000313" key="1">
    <source>
        <dbReference type="EMBL" id="EEG24540.1"/>
    </source>
</evidence>